<reference evidence="1" key="1">
    <citation type="journal article" date="2018" name="PLoS Negl. Trop. Dis.">
        <title>Sialome diversity of ticks revealed by RNAseq of single tick salivary glands.</title>
        <authorList>
            <person name="Perner J."/>
            <person name="Kropackova S."/>
            <person name="Kopacek P."/>
            <person name="Ribeiro J.M."/>
        </authorList>
    </citation>
    <scope>NUCLEOTIDE SEQUENCE</scope>
    <source>
        <strain evidence="1">Siblings of single egg batch collected in Ceske Budejovice</strain>
        <tissue evidence="1">Salivary glands</tissue>
    </source>
</reference>
<protein>
    <submittedName>
        <fullName evidence="1">Putative secreted protein</fullName>
    </submittedName>
</protein>
<name>A0A147BCC3_IXORI</name>
<evidence type="ECO:0000313" key="1">
    <source>
        <dbReference type="EMBL" id="JAR88418.1"/>
    </source>
</evidence>
<organism evidence="1">
    <name type="scientific">Ixodes ricinus</name>
    <name type="common">Common tick</name>
    <name type="synonym">Acarus ricinus</name>
    <dbReference type="NCBI Taxonomy" id="34613"/>
    <lineage>
        <taxon>Eukaryota</taxon>
        <taxon>Metazoa</taxon>
        <taxon>Ecdysozoa</taxon>
        <taxon>Arthropoda</taxon>
        <taxon>Chelicerata</taxon>
        <taxon>Arachnida</taxon>
        <taxon>Acari</taxon>
        <taxon>Parasitiformes</taxon>
        <taxon>Ixodida</taxon>
        <taxon>Ixodoidea</taxon>
        <taxon>Ixodidae</taxon>
        <taxon>Ixodinae</taxon>
        <taxon>Ixodes</taxon>
    </lineage>
</organism>
<sequence>MPVVASKIPPRLFFLFLLVRKRFAIFNFKFYYDKTKCCLYRVRTLNYVCLSNNFPYMSRGVSPSTRTFCCFPLILLTYCHARRRASACVAE</sequence>
<dbReference type="EMBL" id="GEGO01006986">
    <property type="protein sequence ID" value="JAR88418.1"/>
    <property type="molecule type" value="Transcribed_RNA"/>
</dbReference>
<dbReference type="AlphaFoldDB" id="A0A147BCC3"/>
<accession>A0A147BCC3</accession>
<proteinExistence type="predicted"/>